<dbReference type="AlphaFoldDB" id="A0A1X7A6X1"/>
<sequence length="82" mass="9151">MSKLSTRIERLEGDNAPDKEWPAIIFLVAQRADHADSQEDAPDVALFVNCSVSSIARAEGETSESFYARAESVFEEHRRPAQ</sequence>
<gene>
    <name evidence="1" type="ORF">ROJ8625_03780</name>
</gene>
<accession>A0A1X7A6X1</accession>
<proteinExistence type="predicted"/>
<evidence type="ECO:0000313" key="2">
    <source>
        <dbReference type="Proteomes" id="UP000193570"/>
    </source>
</evidence>
<reference evidence="1 2" key="1">
    <citation type="submission" date="2017-03" db="EMBL/GenBank/DDBJ databases">
        <authorList>
            <person name="Afonso C.L."/>
            <person name="Miller P.J."/>
            <person name="Scott M.A."/>
            <person name="Spackman E."/>
            <person name="Goraichik I."/>
            <person name="Dimitrov K.M."/>
            <person name="Suarez D.L."/>
            <person name="Swayne D.E."/>
        </authorList>
    </citation>
    <scope>NUCLEOTIDE SEQUENCE [LARGE SCALE GENOMIC DNA]</scope>
    <source>
        <strain evidence="1 2">CECT 8625</strain>
    </source>
</reference>
<name>A0A1X7A6X1_9RHOB</name>
<keyword evidence="2" id="KW-1185">Reference proteome</keyword>
<protein>
    <submittedName>
        <fullName evidence="1">Uncharacterized protein</fullName>
    </submittedName>
</protein>
<dbReference type="RefSeq" id="WP_085793445.1">
    <property type="nucleotide sequence ID" value="NZ_FWFK01000008.1"/>
</dbReference>
<organism evidence="1 2">
    <name type="scientific">Roseivivax jejudonensis</name>
    <dbReference type="NCBI Taxonomy" id="1529041"/>
    <lineage>
        <taxon>Bacteria</taxon>
        <taxon>Pseudomonadati</taxon>
        <taxon>Pseudomonadota</taxon>
        <taxon>Alphaproteobacteria</taxon>
        <taxon>Rhodobacterales</taxon>
        <taxon>Roseobacteraceae</taxon>
        <taxon>Roseivivax</taxon>
    </lineage>
</organism>
<dbReference type="EMBL" id="FWFK01000008">
    <property type="protein sequence ID" value="SLN72036.1"/>
    <property type="molecule type" value="Genomic_DNA"/>
</dbReference>
<dbReference type="Proteomes" id="UP000193570">
    <property type="component" value="Unassembled WGS sequence"/>
</dbReference>
<evidence type="ECO:0000313" key="1">
    <source>
        <dbReference type="EMBL" id="SLN72036.1"/>
    </source>
</evidence>